<organism evidence="2 3">
    <name type="scientific">Rhodococcus erythropolis</name>
    <name type="common">Arthrobacter picolinophilus</name>
    <dbReference type="NCBI Taxonomy" id="1833"/>
    <lineage>
        <taxon>Bacteria</taxon>
        <taxon>Bacillati</taxon>
        <taxon>Actinomycetota</taxon>
        <taxon>Actinomycetes</taxon>
        <taxon>Mycobacteriales</taxon>
        <taxon>Nocardiaceae</taxon>
        <taxon>Rhodococcus</taxon>
        <taxon>Rhodococcus erythropolis group</taxon>
    </lineage>
</organism>
<feature type="region of interest" description="Disordered" evidence="1">
    <location>
        <begin position="173"/>
        <end position="193"/>
    </location>
</feature>
<evidence type="ECO:0000313" key="3">
    <source>
        <dbReference type="Proteomes" id="UP000325576"/>
    </source>
</evidence>
<gene>
    <name evidence="2" type="ORF">BS297_00995</name>
</gene>
<evidence type="ECO:0000313" key="2">
    <source>
        <dbReference type="EMBL" id="KAB2587286.1"/>
    </source>
</evidence>
<comment type="caution">
    <text evidence="2">The sequence shown here is derived from an EMBL/GenBank/DDBJ whole genome shotgun (WGS) entry which is preliminary data.</text>
</comment>
<dbReference type="InterPro" id="IPR032066">
    <property type="entry name" value="GP3_package"/>
</dbReference>
<dbReference type="Gene3D" id="1.10.132.80">
    <property type="match status" value="1"/>
</dbReference>
<accession>A0A5N5EAB1</accession>
<name>A0A5N5EAB1_RHOER</name>
<protein>
    <submittedName>
        <fullName evidence="2">Uncharacterized protein</fullName>
    </submittedName>
</protein>
<dbReference type="Pfam" id="PF16677">
    <property type="entry name" value="GP3_package"/>
    <property type="match status" value="1"/>
</dbReference>
<dbReference type="EMBL" id="MRBO01000021">
    <property type="protein sequence ID" value="KAB2587286.1"/>
    <property type="molecule type" value="Genomic_DNA"/>
</dbReference>
<sequence length="193" mass="21311">MTEVSETEEKNKGGRPLKFTTVAELKLRINEYFDRCDPHTEMRRVIDGHGKEGNALWVEREVLTPGVPYTITGLARALKTSRETLLDYESGKYDDKADDIDAAGDKFSDTIKDAKLRVQQNAEEFLMSGAPATGAIFWLKNNAGWKDRQEVDHTTKDQPIPLLAGIAPATLVVEDDDGGTAPADDSADKDQQS</sequence>
<dbReference type="Proteomes" id="UP000325576">
    <property type="component" value="Unassembled WGS sequence"/>
</dbReference>
<reference evidence="2 3" key="1">
    <citation type="journal article" date="2017" name="Poromechanics V (2013)">
        <title>Genomic Characterization of the Arsenic-Tolerant Actinobacterium, &lt;i&gt;Rhodococcus erythropolis&lt;/i&gt; S43.</title>
        <authorList>
            <person name="Retamal-Morales G."/>
            <person name="Mehnert M."/>
            <person name="Schwabe R."/>
            <person name="Tischler D."/>
            <person name="Schloemann M."/>
            <person name="Levican G.J."/>
        </authorList>
    </citation>
    <scope>NUCLEOTIDE SEQUENCE [LARGE SCALE GENOMIC DNA]</scope>
    <source>
        <strain evidence="2 3">S43</strain>
    </source>
</reference>
<evidence type="ECO:0000256" key="1">
    <source>
        <dbReference type="SAM" id="MobiDB-lite"/>
    </source>
</evidence>
<proteinExistence type="predicted"/>
<dbReference type="AlphaFoldDB" id="A0A5N5EAB1"/>